<feature type="transmembrane region" description="Helical" evidence="5">
    <location>
        <begin position="51"/>
        <end position="68"/>
    </location>
</feature>
<proteinExistence type="predicted"/>
<evidence type="ECO:0000256" key="5">
    <source>
        <dbReference type="SAM" id="Phobius"/>
    </source>
</evidence>
<dbReference type="Proteomes" id="UP000320772">
    <property type="component" value="Unassembled WGS sequence"/>
</dbReference>
<dbReference type="EMBL" id="BJLY01000002">
    <property type="protein sequence ID" value="GEB03491.1"/>
    <property type="molecule type" value="Genomic_DNA"/>
</dbReference>
<keyword evidence="8" id="KW-1185">Reference proteome</keyword>
<feature type="transmembrane region" description="Helical" evidence="5">
    <location>
        <begin position="291"/>
        <end position="312"/>
    </location>
</feature>
<feature type="transmembrane region" description="Helical" evidence="5">
    <location>
        <begin position="12"/>
        <end position="31"/>
    </location>
</feature>
<gene>
    <name evidence="7" type="ORF">GRO01_10670</name>
</gene>
<keyword evidence="4 5" id="KW-0472">Membrane</keyword>
<dbReference type="GO" id="GO:0016020">
    <property type="term" value="C:membrane"/>
    <property type="evidence" value="ECO:0007669"/>
    <property type="project" value="UniProtKB-SubCell"/>
</dbReference>
<feature type="transmembrane region" description="Helical" evidence="5">
    <location>
        <begin position="351"/>
        <end position="374"/>
    </location>
</feature>
<sequence>MTLERTALRERLRPWFSLVGLVVPVNLMMALDKNSFALAAPRIGQSLGLDYVHISLVIAALSWSYAIMQLPSGWLVHRLGPRRSLGIACLLWSLTTMLMPVSAGFVSFLVLRVAMGAFQAPDWSASVVAVHDWFAPERRSRGNAVLLGALYLGSTIAGPLTTETTLVFGWQRCLFVFGCLGAILSVVWLLLFRDGPYRHQEESPSLFPAMHILHQLAGSGGFWAIGGFYLCMLAVQSFYHVTLPQYLLSARHLSYREMGWVFSLPWFCLYGSVVASGFISDRIYARTASVFRARVLFGALGATTSAICLEAASLCHSTLTSVALLCAALAALGPCQVSIWTLAQGLTRHHAAVVVGWAGFCGNLAAGIVPVLTAHLLKTGLNWPEALLLPCVLGVLGAVCCLLTGYFGQIDECQDMSFSRNISKESYDV</sequence>
<dbReference type="PANTHER" id="PTHR11662:SF399">
    <property type="entry name" value="FI19708P1-RELATED"/>
    <property type="match status" value="1"/>
</dbReference>
<dbReference type="RefSeq" id="WP_062508215.1">
    <property type="nucleotide sequence ID" value="NZ_BAQZ01000034.1"/>
</dbReference>
<feature type="transmembrane region" description="Helical" evidence="5">
    <location>
        <begin position="386"/>
        <end position="407"/>
    </location>
</feature>
<name>A0A4Y3M891_9PROT</name>
<accession>A0A4Y3M891</accession>
<feature type="transmembrane region" description="Helical" evidence="5">
    <location>
        <begin position="212"/>
        <end position="239"/>
    </location>
</feature>
<keyword evidence="2 5" id="KW-0812">Transmembrane</keyword>
<organism evidence="7 8">
    <name type="scientific">Gluconobacter roseus NBRC 3990</name>
    <dbReference type="NCBI Taxonomy" id="1307950"/>
    <lineage>
        <taxon>Bacteria</taxon>
        <taxon>Pseudomonadati</taxon>
        <taxon>Pseudomonadota</taxon>
        <taxon>Alphaproteobacteria</taxon>
        <taxon>Acetobacterales</taxon>
        <taxon>Acetobacteraceae</taxon>
        <taxon>Gluconobacter</taxon>
    </lineage>
</organism>
<dbReference type="Pfam" id="PF07690">
    <property type="entry name" value="MFS_1"/>
    <property type="match status" value="1"/>
</dbReference>
<feature type="transmembrane region" description="Helical" evidence="5">
    <location>
        <begin position="259"/>
        <end position="279"/>
    </location>
</feature>
<dbReference type="SUPFAM" id="SSF103473">
    <property type="entry name" value="MFS general substrate transporter"/>
    <property type="match status" value="1"/>
</dbReference>
<protein>
    <submittedName>
        <fullName evidence="7">MFS transporter</fullName>
    </submittedName>
</protein>
<dbReference type="PROSITE" id="PS50850">
    <property type="entry name" value="MFS"/>
    <property type="match status" value="1"/>
</dbReference>
<dbReference type="GO" id="GO:0022857">
    <property type="term" value="F:transmembrane transporter activity"/>
    <property type="evidence" value="ECO:0007669"/>
    <property type="project" value="InterPro"/>
</dbReference>
<keyword evidence="3 5" id="KW-1133">Transmembrane helix</keyword>
<evidence type="ECO:0000256" key="2">
    <source>
        <dbReference type="ARBA" id="ARBA00022692"/>
    </source>
</evidence>
<dbReference type="InterPro" id="IPR036259">
    <property type="entry name" value="MFS_trans_sf"/>
</dbReference>
<dbReference type="InterPro" id="IPR020846">
    <property type="entry name" value="MFS_dom"/>
</dbReference>
<feature type="transmembrane region" description="Helical" evidence="5">
    <location>
        <begin position="318"/>
        <end position="339"/>
    </location>
</feature>
<comment type="subcellular location">
    <subcellularLocation>
        <location evidence="1">Membrane</location>
        <topology evidence="1">Multi-pass membrane protein</topology>
    </subcellularLocation>
</comment>
<feature type="transmembrane region" description="Helical" evidence="5">
    <location>
        <begin position="89"/>
        <end position="111"/>
    </location>
</feature>
<dbReference type="AlphaFoldDB" id="A0A4Y3M891"/>
<evidence type="ECO:0000256" key="3">
    <source>
        <dbReference type="ARBA" id="ARBA00022989"/>
    </source>
</evidence>
<feature type="transmembrane region" description="Helical" evidence="5">
    <location>
        <begin position="169"/>
        <end position="191"/>
    </location>
</feature>
<evidence type="ECO:0000313" key="7">
    <source>
        <dbReference type="EMBL" id="GEB03491.1"/>
    </source>
</evidence>
<dbReference type="PANTHER" id="PTHR11662">
    <property type="entry name" value="SOLUTE CARRIER FAMILY 17"/>
    <property type="match status" value="1"/>
</dbReference>
<reference evidence="7 8" key="1">
    <citation type="submission" date="2019-06" db="EMBL/GenBank/DDBJ databases">
        <title>Whole genome shotgun sequence of Gluconobacter roseus NBRC 3990.</title>
        <authorList>
            <person name="Hosoyama A."/>
            <person name="Uohara A."/>
            <person name="Ohji S."/>
            <person name="Ichikawa N."/>
        </authorList>
    </citation>
    <scope>NUCLEOTIDE SEQUENCE [LARGE SCALE GENOMIC DNA]</scope>
    <source>
        <strain evidence="7 8">NBRC 3990</strain>
    </source>
</reference>
<feature type="domain" description="Major facilitator superfamily (MFS) profile" evidence="6">
    <location>
        <begin position="18"/>
        <end position="409"/>
    </location>
</feature>
<evidence type="ECO:0000259" key="6">
    <source>
        <dbReference type="PROSITE" id="PS50850"/>
    </source>
</evidence>
<dbReference type="STRING" id="586239.AD943_03945"/>
<evidence type="ECO:0000256" key="1">
    <source>
        <dbReference type="ARBA" id="ARBA00004141"/>
    </source>
</evidence>
<dbReference type="InterPro" id="IPR011701">
    <property type="entry name" value="MFS"/>
</dbReference>
<dbReference type="InterPro" id="IPR050382">
    <property type="entry name" value="MFS_Na/Anion_cotransporter"/>
</dbReference>
<evidence type="ECO:0000313" key="8">
    <source>
        <dbReference type="Proteomes" id="UP000320772"/>
    </source>
</evidence>
<evidence type="ECO:0000256" key="4">
    <source>
        <dbReference type="ARBA" id="ARBA00023136"/>
    </source>
</evidence>
<dbReference type="Gene3D" id="1.20.1250.20">
    <property type="entry name" value="MFS general substrate transporter like domains"/>
    <property type="match status" value="2"/>
</dbReference>
<comment type="caution">
    <text evidence="7">The sequence shown here is derived from an EMBL/GenBank/DDBJ whole genome shotgun (WGS) entry which is preliminary data.</text>
</comment>